<accession>A0A916U963</accession>
<protein>
    <submittedName>
        <fullName evidence="1">Uncharacterized protein</fullName>
    </submittedName>
</protein>
<evidence type="ECO:0000313" key="1">
    <source>
        <dbReference type="EMBL" id="GGC63202.1"/>
    </source>
</evidence>
<comment type="caution">
    <text evidence="1">The sequence shown here is derived from an EMBL/GenBank/DDBJ whole genome shotgun (WGS) entry which is preliminary data.</text>
</comment>
<organism evidence="1 2">
    <name type="scientific">Pedobacter quisquiliarum</name>
    <dbReference type="NCBI Taxonomy" id="1834438"/>
    <lineage>
        <taxon>Bacteria</taxon>
        <taxon>Pseudomonadati</taxon>
        <taxon>Bacteroidota</taxon>
        <taxon>Sphingobacteriia</taxon>
        <taxon>Sphingobacteriales</taxon>
        <taxon>Sphingobacteriaceae</taxon>
        <taxon>Pedobacter</taxon>
    </lineage>
</organism>
<sequence length="159" mass="18351">MKTLKQENSAQTLNPSDADELVERTYELIVAKAINLLKDQSTTEFKSYCTMDHSKNELNSNLIKEFLCYFWNITLSKDINNGSYCIDLDFGKEPLIKFGNCLANSLVQEIFRVLHAKEQSAQPEFPLFINFVPIEHLTYWYRTIAQGETEYVSIFTSEG</sequence>
<reference evidence="1" key="2">
    <citation type="submission" date="2020-09" db="EMBL/GenBank/DDBJ databases">
        <authorList>
            <person name="Sun Q."/>
            <person name="Zhou Y."/>
        </authorList>
    </citation>
    <scope>NUCLEOTIDE SEQUENCE</scope>
    <source>
        <strain evidence="1">CGMCC 1.15343</strain>
    </source>
</reference>
<keyword evidence="2" id="KW-1185">Reference proteome</keyword>
<gene>
    <name evidence="1" type="ORF">GCM10011387_16010</name>
</gene>
<name>A0A916U963_9SPHI</name>
<dbReference type="EMBL" id="BMIL01000004">
    <property type="protein sequence ID" value="GGC63202.1"/>
    <property type="molecule type" value="Genomic_DNA"/>
</dbReference>
<reference evidence="1" key="1">
    <citation type="journal article" date="2014" name="Int. J. Syst. Evol. Microbiol.">
        <title>Complete genome sequence of Corynebacterium casei LMG S-19264T (=DSM 44701T), isolated from a smear-ripened cheese.</title>
        <authorList>
            <consortium name="US DOE Joint Genome Institute (JGI-PGF)"/>
            <person name="Walter F."/>
            <person name="Albersmeier A."/>
            <person name="Kalinowski J."/>
            <person name="Ruckert C."/>
        </authorList>
    </citation>
    <scope>NUCLEOTIDE SEQUENCE</scope>
    <source>
        <strain evidence="1">CGMCC 1.15343</strain>
    </source>
</reference>
<dbReference type="AlphaFoldDB" id="A0A916U963"/>
<proteinExistence type="predicted"/>
<dbReference type="Proteomes" id="UP000651668">
    <property type="component" value="Unassembled WGS sequence"/>
</dbReference>
<evidence type="ECO:0000313" key="2">
    <source>
        <dbReference type="Proteomes" id="UP000651668"/>
    </source>
</evidence>